<dbReference type="RefSeq" id="WP_103904449.1">
    <property type="nucleotide sequence ID" value="NZ_PQWB01000173.1"/>
</dbReference>
<comment type="caution">
    <text evidence="1">The sequence shown here is derived from an EMBL/GenBank/DDBJ whole genome shotgun (WGS) entry which is preliminary data.</text>
</comment>
<organism evidence="1 2">
    <name type="scientific">Chromobacterium alticapitis</name>
    <dbReference type="NCBI Taxonomy" id="2073169"/>
    <lineage>
        <taxon>Bacteria</taxon>
        <taxon>Pseudomonadati</taxon>
        <taxon>Pseudomonadota</taxon>
        <taxon>Betaproteobacteria</taxon>
        <taxon>Neisseriales</taxon>
        <taxon>Chromobacteriaceae</taxon>
        <taxon>Chromobacterium</taxon>
    </lineage>
</organism>
<proteinExistence type="predicted"/>
<name>A0A2S5DAK3_9NEIS</name>
<keyword evidence="2" id="KW-1185">Reference proteome</keyword>
<reference evidence="2" key="1">
    <citation type="submission" date="2018-02" db="EMBL/GenBank/DDBJ databases">
        <authorList>
            <person name="O'Hara-Hanley K."/>
            <person name="Soby S."/>
        </authorList>
    </citation>
    <scope>NUCLEOTIDE SEQUENCE [LARGE SCALE GENOMIC DNA]</scope>
    <source>
        <strain evidence="2">MWU14-2602</strain>
    </source>
</reference>
<dbReference type="OrthoDB" id="8861070at2"/>
<dbReference type="Proteomes" id="UP000237082">
    <property type="component" value="Unassembled WGS sequence"/>
</dbReference>
<evidence type="ECO:0000313" key="2">
    <source>
        <dbReference type="Proteomes" id="UP000237082"/>
    </source>
</evidence>
<accession>A0A2S5DAK3</accession>
<dbReference type="EMBL" id="PQWB01000173">
    <property type="protein sequence ID" value="POZ60130.1"/>
    <property type="molecule type" value="Genomic_DNA"/>
</dbReference>
<sequence length="124" mass="14424">MTEKFDLYTEQLTSLIQEAIACSPKSWHEGWLSIDCDGSYMNYALKNEQAEDKAQISSELRQLCEDLYVVMRKSGDWWIKAVIHFFRKDGSWSFKVNFTYQDSPASGSAMNKPAAPSKPWWKLW</sequence>
<evidence type="ECO:0008006" key="3">
    <source>
        <dbReference type="Google" id="ProtNLM"/>
    </source>
</evidence>
<evidence type="ECO:0000313" key="1">
    <source>
        <dbReference type="EMBL" id="POZ60130.1"/>
    </source>
</evidence>
<protein>
    <recommendedName>
        <fullName evidence="3">DUF600 domain-containing protein</fullName>
    </recommendedName>
</protein>
<dbReference type="AlphaFoldDB" id="A0A2S5DAK3"/>
<gene>
    <name evidence="1" type="ORF">C2I19_20585</name>
</gene>